<dbReference type="InterPro" id="IPR050766">
    <property type="entry name" value="Bact_Lucif_Oxidored"/>
</dbReference>
<dbReference type="AlphaFoldDB" id="A0A9Q3ZD11"/>
<proteinExistence type="predicted"/>
<evidence type="ECO:0008006" key="4">
    <source>
        <dbReference type="Google" id="ProtNLM"/>
    </source>
</evidence>
<name>A0A9Q3ZD11_9ACTN</name>
<dbReference type="PANTHER" id="PTHR30137:SF6">
    <property type="entry name" value="LUCIFERASE-LIKE MONOOXYGENASE"/>
    <property type="match status" value="1"/>
</dbReference>
<dbReference type="GO" id="GO:0016705">
    <property type="term" value="F:oxidoreductase activity, acting on paired donors, with incorporation or reduction of molecular oxygen"/>
    <property type="evidence" value="ECO:0007669"/>
    <property type="project" value="InterPro"/>
</dbReference>
<accession>A0A9Q3ZD11</accession>
<dbReference type="SUPFAM" id="SSF51679">
    <property type="entry name" value="Bacterial luciferase-like"/>
    <property type="match status" value="1"/>
</dbReference>
<dbReference type="Proteomes" id="UP001108029">
    <property type="component" value="Unassembled WGS sequence"/>
</dbReference>
<organism evidence="2 3">
    <name type="scientific">Streptomyces guryensis</name>
    <dbReference type="NCBI Taxonomy" id="2886947"/>
    <lineage>
        <taxon>Bacteria</taxon>
        <taxon>Bacillati</taxon>
        <taxon>Actinomycetota</taxon>
        <taxon>Actinomycetes</taxon>
        <taxon>Kitasatosporales</taxon>
        <taxon>Streptomycetaceae</taxon>
        <taxon>Streptomyces</taxon>
    </lineage>
</organism>
<gene>
    <name evidence="2" type="ORF">LJ657_30820</name>
</gene>
<dbReference type="EMBL" id="JAJSBI010000018">
    <property type="protein sequence ID" value="MCD9877935.1"/>
    <property type="molecule type" value="Genomic_DNA"/>
</dbReference>
<feature type="region of interest" description="Disordered" evidence="1">
    <location>
        <begin position="78"/>
        <end position="111"/>
    </location>
</feature>
<protein>
    <recommendedName>
        <fullName evidence="4">Luciferase-like monooxygenase</fullName>
    </recommendedName>
</protein>
<dbReference type="InterPro" id="IPR036661">
    <property type="entry name" value="Luciferase-like_sf"/>
</dbReference>
<dbReference type="Gene3D" id="3.20.20.30">
    <property type="entry name" value="Luciferase-like domain"/>
    <property type="match status" value="1"/>
</dbReference>
<dbReference type="RefSeq" id="WP_232652185.1">
    <property type="nucleotide sequence ID" value="NZ_JAJSBI010000018.1"/>
</dbReference>
<dbReference type="PANTHER" id="PTHR30137">
    <property type="entry name" value="LUCIFERASE-LIKE MONOOXYGENASE"/>
    <property type="match status" value="1"/>
</dbReference>
<reference evidence="2" key="1">
    <citation type="submission" date="2021-12" db="EMBL/GenBank/DDBJ databases">
        <authorList>
            <person name="Lee J.-H."/>
            <person name="Kim S.-B."/>
        </authorList>
    </citation>
    <scope>NUCLEOTIDE SEQUENCE</scope>
    <source>
        <strain evidence="2">NR30</strain>
    </source>
</reference>
<evidence type="ECO:0000313" key="3">
    <source>
        <dbReference type="Proteomes" id="UP001108029"/>
    </source>
</evidence>
<keyword evidence="3" id="KW-1185">Reference proteome</keyword>
<evidence type="ECO:0000313" key="2">
    <source>
        <dbReference type="EMBL" id="MCD9877935.1"/>
    </source>
</evidence>
<evidence type="ECO:0000256" key="1">
    <source>
        <dbReference type="SAM" id="MobiDB-lite"/>
    </source>
</evidence>
<dbReference type="GO" id="GO:0005829">
    <property type="term" value="C:cytosol"/>
    <property type="evidence" value="ECO:0007669"/>
    <property type="project" value="TreeGrafter"/>
</dbReference>
<comment type="caution">
    <text evidence="2">The sequence shown here is derived from an EMBL/GenBank/DDBJ whole genome shotgun (WGS) entry which is preliminary data.</text>
</comment>
<sequence length="176" mass="19105">MPGEGAEGELWIPGRSGGQSAEVAGARRLRFAADYHVSPATVAEAVDGYRSVFQPSDALDKPYVSVSVDVVVAEDDETSRELATGYGPGAQHPHGRGRDRVADAAGRTRSPLDEDRALVQDRLDTRFVGSPARVADPLERLQQATGADELLITTITHDQAGRVRSYELPAQEWRRR</sequence>